<organism evidence="2 3">
    <name type="scientific">Hymenobacter psychrotolerans DSM 18569</name>
    <dbReference type="NCBI Taxonomy" id="1121959"/>
    <lineage>
        <taxon>Bacteria</taxon>
        <taxon>Pseudomonadati</taxon>
        <taxon>Bacteroidota</taxon>
        <taxon>Cytophagia</taxon>
        <taxon>Cytophagales</taxon>
        <taxon>Hymenobacteraceae</taxon>
        <taxon>Hymenobacter</taxon>
    </lineage>
</organism>
<feature type="transmembrane region" description="Helical" evidence="1">
    <location>
        <begin position="100"/>
        <end position="122"/>
    </location>
</feature>
<feature type="transmembrane region" description="Helical" evidence="1">
    <location>
        <begin position="65"/>
        <end position="88"/>
    </location>
</feature>
<evidence type="ECO:0000313" key="2">
    <source>
        <dbReference type="EMBL" id="SHK04598.1"/>
    </source>
</evidence>
<name>A0A1M6P9J2_9BACT</name>
<evidence type="ECO:0000313" key="3">
    <source>
        <dbReference type="Proteomes" id="UP000183947"/>
    </source>
</evidence>
<keyword evidence="1" id="KW-1133">Transmembrane helix</keyword>
<dbReference type="Proteomes" id="UP000183947">
    <property type="component" value="Unassembled WGS sequence"/>
</dbReference>
<dbReference type="AlphaFoldDB" id="A0A1M6P9J2"/>
<evidence type="ECO:0000256" key="1">
    <source>
        <dbReference type="SAM" id="Phobius"/>
    </source>
</evidence>
<dbReference type="EMBL" id="FRAS01000001">
    <property type="protein sequence ID" value="SHK04598.1"/>
    <property type="molecule type" value="Genomic_DNA"/>
</dbReference>
<feature type="transmembrane region" description="Helical" evidence="1">
    <location>
        <begin position="34"/>
        <end position="53"/>
    </location>
</feature>
<proteinExistence type="predicted"/>
<keyword evidence="1" id="KW-0812">Transmembrane</keyword>
<gene>
    <name evidence="2" type="ORF">SAMN02746009_00165</name>
</gene>
<protein>
    <recommendedName>
        <fullName evidence="4">ATP synthase protein I</fullName>
    </recommendedName>
</protein>
<accession>A0A1M6P9J2</accession>
<reference evidence="3" key="1">
    <citation type="submission" date="2016-11" db="EMBL/GenBank/DDBJ databases">
        <authorList>
            <person name="Varghese N."/>
            <person name="Submissions S."/>
        </authorList>
    </citation>
    <scope>NUCLEOTIDE SEQUENCE [LARGE SCALE GENOMIC DNA]</scope>
    <source>
        <strain evidence="3">DSM 18569</strain>
    </source>
</reference>
<keyword evidence="3" id="KW-1185">Reference proteome</keyword>
<sequence>MLRFFRLLLLLVVFLYGTLYLLDARYGTAVVHPLAPYVLGFFAGLTALIYWFTARLVRANADNFMGAYFGSMVARMLLSVTLVLVYLFAGGGSEGRDGQWTFIGCFFVLYFLFAGFEIWAVLSNLRPFSKPGGAAK</sequence>
<evidence type="ECO:0008006" key="4">
    <source>
        <dbReference type="Google" id="ProtNLM"/>
    </source>
</evidence>
<dbReference type="STRING" id="1121959.SAMN02746009_00165"/>
<keyword evidence="1" id="KW-0472">Membrane</keyword>